<feature type="domain" description="Polymerase beta nucleotidyltransferase" evidence="1">
    <location>
        <begin position="11"/>
        <end position="66"/>
    </location>
</feature>
<dbReference type="OrthoDB" id="5176171at2"/>
<gene>
    <name evidence="2" type="ORF">U732_3343</name>
</gene>
<protein>
    <submittedName>
        <fullName evidence="2">Nucleotidyltransferase domain protein</fullName>
    </submittedName>
</protein>
<dbReference type="STRING" id="29341.RSJ17_19230"/>
<dbReference type="SUPFAM" id="SSF81301">
    <property type="entry name" value="Nucleotidyltransferase"/>
    <property type="match status" value="1"/>
</dbReference>
<dbReference type="Gene3D" id="3.30.460.10">
    <property type="entry name" value="Beta Polymerase, domain 2"/>
    <property type="match status" value="1"/>
</dbReference>
<keyword evidence="2" id="KW-0808">Transferase</keyword>
<dbReference type="EMBL" id="AYSO01000016">
    <property type="protein sequence ID" value="KIE46753.1"/>
    <property type="molecule type" value="Genomic_DNA"/>
</dbReference>
<dbReference type="InterPro" id="IPR043519">
    <property type="entry name" value="NT_sf"/>
</dbReference>
<comment type="caution">
    <text evidence="2">The sequence shown here is derived from an EMBL/GenBank/DDBJ whole genome shotgun (WGS) entry which is preliminary data.</text>
</comment>
<reference evidence="2 3" key="1">
    <citation type="journal article" date="2015" name="Infect. Genet. Evol.">
        <title>Genomic sequences of six botulinum neurotoxin-producing strains representing three clostridial species illustrate the mobility and diversity of botulinum neurotoxin genes.</title>
        <authorList>
            <person name="Smith T.J."/>
            <person name="Hill K.K."/>
            <person name="Xie G."/>
            <person name="Foley B.T."/>
            <person name="Williamson C.H."/>
            <person name="Foster J.T."/>
            <person name="Johnson S.L."/>
            <person name="Chertkov O."/>
            <person name="Teshima H."/>
            <person name="Gibbons H.S."/>
            <person name="Johnsky L.A."/>
            <person name="Karavis M.A."/>
            <person name="Smith L.A."/>
        </authorList>
    </citation>
    <scope>NUCLEOTIDE SEQUENCE [LARGE SCALE GENOMIC DNA]</scope>
    <source>
        <strain evidence="2 3">CDC 2741</strain>
    </source>
</reference>
<dbReference type="GO" id="GO:0016740">
    <property type="term" value="F:transferase activity"/>
    <property type="evidence" value="ECO:0007669"/>
    <property type="project" value="UniProtKB-KW"/>
</dbReference>
<dbReference type="Proteomes" id="UP000031366">
    <property type="component" value="Unassembled WGS sequence"/>
</dbReference>
<keyword evidence="3" id="KW-1185">Reference proteome</keyword>
<sequence>MNIESILTSVVDAFKNVKGVEAIVLGGSRATKTETKFSDIDIGIYYNEKFELSTFKKIASNLDDEHHEDCITNLGDWGPWINGGGWLTIDNISVDILFRDTKRVTQCIEDCKKGIITIDYQCGHPFGFINSIYMGEIFYCKILHSNSDKIQQLKNSLKIFSSTYKNASIQKFLWECEFSLMCGKKAIKKNDIVYASGSIFRSAICLIYVLYAANEMYCINEKGSLDRLIKSDNVVLPIDFKETIEKSISIDRNNLSIAFDEMHKLYSTIYDMFA</sequence>
<dbReference type="CDD" id="cd05403">
    <property type="entry name" value="NT_KNTase_like"/>
    <property type="match status" value="1"/>
</dbReference>
<name>A0A0C1U4Y5_9CLOT</name>
<proteinExistence type="predicted"/>
<accession>A0A0C1U4Y5</accession>
<evidence type="ECO:0000313" key="2">
    <source>
        <dbReference type="EMBL" id="KIE46753.1"/>
    </source>
</evidence>
<organism evidence="2 3">
    <name type="scientific">Clostridium argentinense CDC 2741</name>
    <dbReference type="NCBI Taxonomy" id="1418104"/>
    <lineage>
        <taxon>Bacteria</taxon>
        <taxon>Bacillati</taxon>
        <taxon>Bacillota</taxon>
        <taxon>Clostridia</taxon>
        <taxon>Eubacteriales</taxon>
        <taxon>Clostridiaceae</taxon>
        <taxon>Clostridium</taxon>
    </lineage>
</organism>
<dbReference type="Pfam" id="PF18765">
    <property type="entry name" value="Polbeta"/>
    <property type="match status" value="1"/>
</dbReference>
<evidence type="ECO:0000313" key="3">
    <source>
        <dbReference type="Proteomes" id="UP000031366"/>
    </source>
</evidence>
<dbReference type="RefSeq" id="WP_039633045.1">
    <property type="nucleotide sequence ID" value="NZ_AYSO01000016.1"/>
</dbReference>
<dbReference type="AlphaFoldDB" id="A0A0C1U4Y5"/>
<evidence type="ECO:0000259" key="1">
    <source>
        <dbReference type="Pfam" id="PF18765"/>
    </source>
</evidence>
<dbReference type="InterPro" id="IPR041633">
    <property type="entry name" value="Polbeta"/>
</dbReference>